<dbReference type="CDD" id="cd03506">
    <property type="entry name" value="Delta6-FADS-like"/>
    <property type="match status" value="1"/>
</dbReference>
<dbReference type="Pfam" id="PF00487">
    <property type="entry name" value="FA_desaturase"/>
    <property type="match status" value="1"/>
</dbReference>
<evidence type="ECO:0000256" key="1">
    <source>
        <dbReference type="SAM" id="MobiDB-lite"/>
    </source>
</evidence>
<dbReference type="PANTHER" id="PTHR19353">
    <property type="entry name" value="FATTY ACID DESATURASE 2"/>
    <property type="match status" value="1"/>
</dbReference>
<feature type="compositionally biased region" description="Gly residues" evidence="1">
    <location>
        <begin position="29"/>
        <end position="39"/>
    </location>
</feature>
<dbReference type="GO" id="GO:0016717">
    <property type="term" value="F:oxidoreductase activity, acting on paired donors, with oxidation of a pair of donors resulting in the reduction of molecular oxygen to two molecules of water"/>
    <property type="evidence" value="ECO:0007669"/>
    <property type="project" value="UniProtKB-ARBA"/>
</dbReference>
<name>A0ABD3NCK1_9STRA</name>
<dbReference type="GO" id="GO:0006636">
    <property type="term" value="P:unsaturated fatty acid biosynthetic process"/>
    <property type="evidence" value="ECO:0007669"/>
    <property type="project" value="UniProtKB-ARBA"/>
</dbReference>
<dbReference type="SMART" id="SM01117">
    <property type="entry name" value="Cyt-b5"/>
    <property type="match status" value="1"/>
</dbReference>
<feature type="region of interest" description="Disordered" evidence="1">
    <location>
        <begin position="428"/>
        <end position="454"/>
    </location>
</feature>
<comment type="caution">
    <text evidence="3">The sequence shown here is derived from an EMBL/GenBank/DDBJ whole genome shotgun (WGS) entry which is preliminary data.</text>
</comment>
<feature type="region of interest" description="Disordered" evidence="1">
    <location>
        <begin position="1"/>
        <end position="41"/>
    </location>
</feature>
<evidence type="ECO:0000313" key="4">
    <source>
        <dbReference type="Proteomes" id="UP001530315"/>
    </source>
</evidence>
<dbReference type="GO" id="GO:0042759">
    <property type="term" value="P:long-chain fatty acid biosynthetic process"/>
    <property type="evidence" value="ECO:0007669"/>
    <property type="project" value="UniProtKB-ARBA"/>
</dbReference>
<dbReference type="SUPFAM" id="SSF55856">
    <property type="entry name" value="Cytochrome b5-like heme/steroid binding domain"/>
    <property type="match status" value="1"/>
</dbReference>
<proteinExistence type="predicted"/>
<dbReference type="InterPro" id="IPR005804">
    <property type="entry name" value="FA_desaturase_dom"/>
</dbReference>
<reference evidence="3 4" key="1">
    <citation type="submission" date="2024-10" db="EMBL/GenBank/DDBJ databases">
        <title>Updated reference genomes for cyclostephanoid diatoms.</title>
        <authorList>
            <person name="Roberts W.R."/>
            <person name="Alverson A.J."/>
        </authorList>
    </citation>
    <scope>NUCLEOTIDE SEQUENCE [LARGE SCALE GENOMIC DNA]</scope>
    <source>
        <strain evidence="3 4">AJA276-08</strain>
    </source>
</reference>
<dbReference type="PIRSF" id="PIRSF015921">
    <property type="entry name" value="FA_sphinglp_des"/>
    <property type="match status" value="1"/>
</dbReference>
<evidence type="ECO:0000259" key="2">
    <source>
        <dbReference type="PROSITE" id="PS50255"/>
    </source>
</evidence>
<dbReference type="PANTHER" id="PTHR19353:SF19">
    <property type="entry name" value="DELTA(5) FATTY ACID DESATURASE C-RELATED"/>
    <property type="match status" value="1"/>
</dbReference>
<sequence length="571" mass="63016">MCKPNNPSPPSSVDPGIKPSDPASAATSAGGGGGGGGGTRIVSRKELASHNSPSSAWCAIHRRAVAAADADASGGDDGGGGGHVVLDVTKFASVHPGGDLILLSAGKDASILFETYHPRGVPKSLVEKLIIGTLMEDSDDEYGGSYYSWTSDFYPTLKSRVVRRLSDLGLERRGSAEIRIKAIFLLCGFWYSLLRMLHSSSSFAVAALWSVSMGTFAALVGTNVQHDGNHGAFARSSRLNKLAGWTMDMIGASAFTWEMQHMLGHHPYTNVLDAVEEERKAAGEECELEEKDQESDPDVFSSFPLMRMHPLHSPSWYHRYQHLYAPFLFAVMTLAKVFQQDFEVATSKRLYHIDATVRYGSPWNVARFWIMKFVTLTYMLALPMYLHGIPRGLALFVIGHLACGELLATMFIVNHVIEGVSYGRKDLRGGDGDDDDGKKEKNARGKPTTMTGVTPMERTREEAFERSILRSDETRALPSVPFNDWAAVQCQTSVNWAPGSWFWNHFSGGLSHQIEHHLFPSICHTNYVYIQDVVEKTCEEYGVPYQSEPSLWVAYGKMINHLRLMGRGKIE</sequence>
<dbReference type="InterPro" id="IPR036400">
    <property type="entry name" value="Cyt_B5-like_heme/steroid_sf"/>
</dbReference>
<organism evidence="3 4">
    <name type="scientific">Stephanodiscus triporus</name>
    <dbReference type="NCBI Taxonomy" id="2934178"/>
    <lineage>
        <taxon>Eukaryota</taxon>
        <taxon>Sar</taxon>
        <taxon>Stramenopiles</taxon>
        <taxon>Ochrophyta</taxon>
        <taxon>Bacillariophyta</taxon>
        <taxon>Coscinodiscophyceae</taxon>
        <taxon>Thalassiosirophycidae</taxon>
        <taxon>Stephanodiscales</taxon>
        <taxon>Stephanodiscaceae</taxon>
        <taxon>Stephanodiscus</taxon>
    </lineage>
</organism>
<dbReference type="InterPro" id="IPR001199">
    <property type="entry name" value="Cyt_B5-like_heme/steroid-bd"/>
</dbReference>
<feature type="domain" description="Cytochrome b5 heme-binding" evidence="2">
    <location>
        <begin position="39"/>
        <end position="135"/>
    </location>
</feature>
<evidence type="ECO:0000313" key="3">
    <source>
        <dbReference type="EMBL" id="KAL3773784.1"/>
    </source>
</evidence>
<feature type="compositionally biased region" description="Pro residues" evidence="1">
    <location>
        <begin position="1"/>
        <end position="12"/>
    </location>
</feature>
<dbReference type="PROSITE" id="PS50255">
    <property type="entry name" value="CYTOCHROME_B5_2"/>
    <property type="match status" value="1"/>
</dbReference>
<accession>A0ABD3NCK1</accession>
<dbReference type="Proteomes" id="UP001530315">
    <property type="component" value="Unassembled WGS sequence"/>
</dbReference>
<gene>
    <name evidence="3" type="ORF">ACHAW5_002992</name>
</gene>
<dbReference type="AlphaFoldDB" id="A0ABD3NCK1"/>
<dbReference type="EMBL" id="JALLAZ020001508">
    <property type="protein sequence ID" value="KAL3773784.1"/>
    <property type="molecule type" value="Genomic_DNA"/>
</dbReference>
<dbReference type="InterPro" id="IPR012171">
    <property type="entry name" value="Fatty_acid_desaturase"/>
</dbReference>
<dbReference type="Pfam" id="PF00173">
    <property type="entry name" value="Cyt-b5"/>
    <property type="match status" value="1"/>
</dbReference>
<dbReference type="Gene3D" id="3.10.120.10">
    <property type="entry name" value="Cytochrome b5-like heme/steroid binding domain"/>
    <property type="match status" value="1"/>
</dbReference>
<feature type="compositionally biased region" description="Basic and acidic residues" evidence="1">
    <location>
        <begin position="428"/>
        <end position="443"/>
    </location>
</feature>
<keyword evidence="4" id="KW-1185">Reference proteome</keyword>
<protein>
    <recommendedName>
        <fullName evidence="2">Cytochrome b5 heme-binding domain-containing protein</fullName>
    </recommendedName>
</protein>